<reference evidence="3" key="1">
    <citation type="submission" date="2021-02" db="EMBL/GenBank/DDBJ databases">
        <authorList>
            <person name="Nowell W R."/>
        </authorList>
    </citation>
    <scope>NUCLEOTIDE SEQUENCE</scope>
</reference>
<dbReference type="Proteomes" id="UP000681720">
    <property type="component" value="Unassembled WGS sequence"/>
</dbReference>
<dbReference type="EMBL" id="CAJNOV010012464">
    <property type="protein sequence ID" value="CAF1486502.1"/>
    <property type="molecule type" value="Genomic_DNA"/>
</dbReference>
<evidence type="ECO:0000313" key="2">
    <source>
        <dbReference type="EMBL" id="CAF1486502.1"/>
    </source>
</evidence>
<evidence type="ECO:0000313" key="6">
    <source>
        <dbReference type="Proteomes" id="UP000663834"/>
    </source>
</evidence>
<gene>
    <name evidence="4" type="ORF">BYL167_LOCUS5752</name>
    <name evidence="2" type="ORF">CJN711_LOCUS26458</name>
    <name evidence="5" type="ORF">GIL414_LOCUS4421</name>
    <name evidence="3" type="ORF">KQP761_LOCUS18303</name>
</gene>
<dbReference type="EMBL" id="CAJNOW010009274">
    <property type="protein sequence ID" value="CAF1560073.1"/>
    <property type="molecule type" value="Genomic_DNA"/>
</dbReference>
<feature type="region of interest" description="Disordered" evidence="1">
    <location>
        <begin position="97"/>
        <end position="117"/>
    </location>
</feature>
<evidence type="ECO:0000313" key="3">
    <source>
        <dbReference type="EMBL" id="CAF1560073.1"/>
    </source>
</evidence>
<comment type="caution">
    <text evidence="3">The sequence shown here is derived from an EMBL/GenBank/DDBJ whole genome shotgun (WGS) entry which is preliminary data.</text>
</comment>
<dbReference type="Proteomes" id="UP000663855">
    <property type="component" value="Unassembled WGS sequence"/>
</dbReference>
<dbReference type="AlphaFoldDB" id="A0A815XPB3"/>
<evidence type="ECO:0000256" key="1">
    <source>
        <dbReference type="SAM" id="MobiDB-lite"/>
    </source>
</evidence>
<proteinExistence type="predicted"/>
<organism evidence="3 6">
    <name type="scientific">Rotaria magnacalcarata</name>
    <dbReference type="NCBI Taxonomy" id="392030"/>
    <lineage>
        <taxon>Eukaryota</taxon>
        <taxon>Metazoa</taxon>
        <taxon>Spiralia</taxon>
        <taxon>Gnathifera</taxon>
        <taxon>Rotifera</taxon>
        <taxon>Eurotatoria</taxon>
        <taxon>Bdelloidea</taxon>
        <taxon>Philodinida</taxon>
        <taxon>Philodinidae</taxon>
        <taxon>Rotaria</taxon>
    </lineage>
</organism>
<protein>
    <submittedName>
        <fullName evidence="3">Uncharacterized protein</fullName>
    </submittedName>
</protein>
<evidence type="ECO:0000313" key="4">
    <source>
        <dbReference type="EMBL" id="CAF3849046.1"/>
    </source>
</evidence>
<dbReference type="EMBL" id="CAJOBJ010001063">
    <property type="protein sequence ID" value="CAF3859669.1"/>
    <property type="molecule type" value="Genomic_DNA"/>
</dbReference>
<sequence>MEIINDKSNRERKDKLRRELIERYNEGKKSISNIKQDEREKEERRFDMEITIDKLRESETGRKIIELIGEEELYKYDPESLNSLYIDAAIKYSREQKENRNSVSNKTKQKRIQQHHTIQLAERERAIERCERLVRMESDKEDFFLSIRGQRHEDFVLHMETFEQRL</sequence>
<dbReference type="EMBL" id="CAJOBH010001339">
    <property type="protein sequence ID" value="CAF3849046.1"/>
    <property type="molecule type" value="Genomic_DNA"/>
</dbReference>
<dbReference type="Proteomes" id="UP000663834">
    <property type="component" value="Unassembled WGS sequence"/>
</dbReference>
<name>A0A815XPB3_9BILA</name>
<accession>A0A815XPB3</accession>
<dbReference type="Proteomes" id="UP000681967">
    <property type="component" value="Unassembled WGS sequence"/>
</dbReference>
<evidence type="ECO:0000313" key="5">
    <source>
        <dbReference type="EMBL" id="CAF3859669.1"/>
    </source>
</evidence>